<dbReference type="GO" id="GO:0004180">
    <property type="term" value="F:carboxypeptidase activity"/>
    <property type="evidence" value="ECO:0007669"/>
    <property type="project" value="TreeGrafter"/>
</dbReference>
<sequence>MPLQNAFILTVLLIWSSVAAKHHSKSNWRDVYEEFYDQLPKHFPIEQLSYFAGWRQHQGGTYENSLLAGKQFQDWRRWGWPIVRMVNFTVRLPRGPPEKGPWNDVVILDRSTYVKGRRAQNYVTFSCTDRQPHGNETCFLEEKITIPVYCGFSGAGNATGRPVFVNYARDNDMAVFTSAQELCLQDIIVVARHGYTSYGSKVRQVVKHCARLHSSALPGGMVIYRDPTDYVPNTKVYPEGIGLPTDGVAYRVSTMWKGGGDAETPGLPSIDGVYKIERAEDKAVTPFPVQTVSYNDAEVIINGIGGKPIPKEWEPCTIKFMGPEGENLIRLEVLNRMDETPSTLVNAIGIIPGRGPEADKYVVFGNHRDAWVQGASDPHSGTIVLQGIAYLLGMAYQKGWRPKRSIVIASWDAEEVGLIGSTEFTELYRNELLAKAVVYFNQDSPVKGNATFTIQTDQLLEKALLDSAESMHGPCDASMSFLEEWGQRTYRSKGEQPGTVPVGGSTDHVPFQYQLGIPSTYPQFTPEPPLHEAPSYHTAYDSVAMAVTFTDPPCSSNGTLLPLHHFLIRYHFHLLLKFSSSRRLPIYPVPKATALAQSWSRIVYDDYETSNITALYDVNLGYVSKSIGDFLNASKVFEKYFDRLEYGKQRCYPLYNDILGRLSKHFITYESATMPRHVLVDSSYASTHCDSYFPKIRTLLQKLSQCAYEESVPLVKELKTELSILVTAFTSAANLLRGGLLGSLSSVNAFSCARSN</sequence>
<evidence type="ECO:0000259" key="3">
    <source>
        <dbReference type="Pfam" id="PF04389"/>
    </source>
</evidence>
<dbReference type="SUPFAM" id="SSF47672">
    <property type="entry name" value="Transferrin receptor-like dimerisation domain"/>
    <property type="match status" value="1"/>
</dbReference>
<dbReference type="Pfam" id="PF04389">
    <property type="entry name" value="Peptidase_M28"/>
    <property type="match status" value="1"/>
</dbReference>
<dbReference type="EMBL" id="LN902841">
    <property type="protein sequence ID" value="CDS41437.1"/>
    <property type="molecule type" value="Genomic_DNA"/>
</dbReference>
<dbReference type="PANTHER" id="PTHR10404:SF46">
    <property type="entry name" value="VACUOLAR PROTEIN SORTING-ASSOCIATED PROTEIN 70"/>
    <property type="match status" value="1"/>
</dbReference>
<reference evidence="4" key="1">
    <citation type="journal article" date="2013" name="Nature">
        <title>The genomes of four tapeworm species reveal adaptations to parasitism.</title>
        <authorList>
            <person name="Tsai I.J."/>
            <person name="Zarowiecki M."/>
            <person name="Holroyd N."/>
            <person name="Garciarrubio A."/>
            <person name="Sanchez-Flores A."/>
            <person name="Brooks K.L."/>
            <person name="Tracey A."/>
            <person name="Bobes R.J."/>
            <person name="Fragoso G."/>
            <person name="Sciutto E."/>
            <person name="Aslett M."/>
            <person name="Beasley H."/>
            <person name="Bennett H.M."/>
            <person name="Cai J."/>
            <person name="Camicia F."/>
            <person name="Clark R."/>
            <person name="Cucher M."/>
            <person name="De Silva N."/>
            <person name="Day T.A."/>
            <person name="Deplazes P."/>
            <person name="Estrada K."/>
            <person name="Fernandez C."/>
            <person name="Holland P.W."/>
            <person name="Hou J."/>
            <person name="Hu S."/>
            <person name="Huckvale T."/>
            <person name="Hung S.S."/>
            <person name="Kamenetzky L."/>
            <person name="Keane J.A."/>
            <person name="Kiss F."/>
            <person name="Koziol U."/>
            <person name="Lambert O."/>
            <person name="Liu K."/>
            <person name="Luo X."/>
            <person name="Luo Y."/>
            <person name="Macchiaroli N."/>
            <person name="Nichol S."/>
            <person name="Paps J."/>
            <person name="Parkinson J."/>
            <person name="Pouchkina-Stantcheva N."/>
            <person name="Riddiford N."/>
            <person name="Rosenzvit M."/>
            <person name="Salinas G."/>
            <person name="Wasmuth J.D."/>
            <person name="Zamanian M."/>
            <person name="Zheng Y."/>
            <person name="Cai X."/>
            <person name="Soberon X."/>
            <person name="Olson P.D."/>
            <person name="Laclette J.P."/>
            <person name="Brehm K."/>
            <person name="Berriman M."/>
            <person name="Garciarrubio A."/>
            <person name="Bobes R.J."/>
            <person name="Fragoso G."/>
            <person name="Sanchez-Flores A."/>
            <person name="Estrada K."/>
            <person name="Cevallos M.A."/>
            <person name="Morett E."/>
            <person name="Gonzalez V."/>
            <person name="Portillo T."/>
            <person name="Ochoa-Leyva A."/>
            <person name="Jose M.V."/>
            <person name="Sciutto E."/>
            <person name="Landa A."/>
            <person name="Jimenez L."/>
            <person name="Valdes V."/>
            <person name="Carrero J.C."/>
            <person name="Larralde C."/>
            <person name="Morales-Montor J."/>
            <person name="Limon-Lason J."/>
            <person name="Soberon X."/>
            <person name="Laclette J.P."/>
        </authorList>
    </citation>
    <scope>NUCLEOTIDE SEQUENCE [LARGE SCALE GENOMIC DNA]</scope>
</reference>
<gene>
    <name evidence="4" type="ORF">EmuJ_000908900</name>
</gene>
<dbReference type="PANTHER" id="PTHR10404">
    <property type="entry name" value="N-ACETYLATED-ALPHA-LINKED ACIDIC DIPEPTIDASE"/>
    <property type="match status" value="1"/>
</dbReference>
<accession>A0A068YGH7</accession>
<dbReference type="InterPro" id="IPR007484">
    <property type="entry name" value="Peptidase_M28"/>
</dbReference>
<keyword evidence="5" id="KW-1185">Reference proteome</keyword>
<dbReference type="eggNOG" id="KOG2195">
    <property type="taxonomic scope" value="Eukaryota"/>
</dbReference>
<dbReference type="Gene3D" id="1.20.930.40">
    <property type="entry name" value="Transferrin receptor-like, dimerisation domain"/>
    <property type="match status" value="1"/>
</dbReference>
<proteinExistence type="inferred from homology"/>
<dbReference type="InterPro" id="IPR046450">
    <property type="entry name" value="PA_dom_sf"/>
</dbReference>
<dbReference type="Gene3D" id="3.40.630.10">
    <property type="entry name" value="Zn peptidases"/>
    <property type="match status" value="1"/>
</dbReference>
<organism evidence="4 5">
    <name type="scientific">Echinococcus multilocularis</name>
    <name type="common">Fox tapeworm</name>
    <dbReference type="NCBI Taxonomy" id="6211"/>
    <lineage>
        <taxon>Eukaryota</taxon>
        <taxon>Metazoa</taxon>
        <taxon>Spiralia</taxon>
        <taxon>Lophotrochozoa</taxon>
        <taxon>Platyhelminthes</taxon>
        <taxon>Cestoda</taxon>
        <taxon>Eucestoda</taxon>
        <taxon>Cyclophyllidea</taxon>
        <taxon>Taeniidae</taxon>
        <taxon>Echinococcus</taxon>
    </lineage>
</organism>
<dbReference type="FunFam" id="3.40.630.10:FF:000101">
    <property type="entry name" value="N-acetylated alpha-linked acidic dipeptidase like 1"/>
    <property type="match status" value="1"/>
</dbReference>
<dbReference type="SUPFAM" id="SSF53187">
    <property type="entry name" value="Zn-dependent exopeptidases"/>
    <property type="match status" value="1"/>
</dbReference>
<evidence type="ECO:0000256" key="1">
    <source>
        <dbReference type="ARBA" id="ARBA00005634"/>
    </source>
</evidence>
<name>A0A068YGH7_ECHMU</name>
<dbReference type="SUPFAM" id="SSF52025">
    <property type="entry name" value="PA domain"/>
    <property type="match status" value="1"/>
</dbReference>
<dbReference type="OMA" id="TEWMEEY"/>
<feature type="signal peptide" evidence="2">
    <location>
        <begin position="1"/>
        <end position="20"/>
    </location>
</feature>
<dbReference type="Gene3D" id="3.50.30.30">
    <property type="match status" value="1"/>
</dbReference>
<dbReference type="OrthoDB" id="5841748at2759"/>
<dbReference type="InterPro" id="IPR036757">
    <property type="entry name" value="TFR-like_dimer_dom_sf"/>
</dbReference>
<evidence type="ECO:0000313" key="5">
    <source>
        <dbReference type="Proteomes" id="UP000017246"/>
    </source>
</evidence>
<dbReference type="Proteomes" id="UP000017246">
    <property type="component" value="Unassembled WGS sequence"/>
</dbReference>
<feature type="domain" description="Peptidase M28" evidence="3">
    <location>
        <begin position="346"/>
        <end position="544"/>
    </location>
</feature>
<feature type="chain" id="PRO_5009741760" evidence="2">
    <location>
        <begin position="21"/>
        <end position="756"/>
    </location>
</feature>
<comment type="similarity">
    <text evidence="1">Belongs to the peptidase M28 family. M28B subfamily.</text>
</comment>
<evidence type="ECO:0000313" key="4">
    <source>
        <dbReference type="EMBL" id="CDS41437.1"/>
    </source>
</evidence>
<protein>
    <submittedName>
        <fullName evidence="4">N acetylated alpha linked acidic dipeptidase 2</fullName>
    </submittedName>
</protein>
<keyword evidence="2" id="KW-0732">Signal</keyword>
<evidence type="ECO:0000256" key="2">
    <source>
        <dbReference type="SAM" id="SignalP"/>
    </source>
</evidence>
<dbReference type="InterPro" id="IPR039373">
    <property type="entry name" value="Peptidase_M28B"/>
</dbReference>
<reference evidence="4" key="2">
    <citation type="submission" date="2015-11" db="EMBL/GenBank/DDBJ databases">
        <authorList>
            <person name="Zhang Y."/>
            <person name="Guo Z."/>
        </authorList>
    </citation>
    <scope>NUCLEOTIDE SEQUENCE</scope>
</reference>
<dbReference type="AlphaFoldDB" id="A0A068YGH7"/>
<dbReference type="STRING" id="6211.A0A068YGH7"/>